<feature type="transmembrane region" description="Helical" evidence="1">
    <location>
        <begin position="20"/>
        <end position="44"/>
    </location>
</feature>
<dbReference type="InterPro" id="IPR000253">
    <property type="entry name" value="FHA_dom"/>
</dbReference>
<organism evidence="3">
    <name type="scientific">freshwater metagenome</name>
    <dbReference type="NCBI Taxonomy" id="449393"/>
    <lineage>
        <taxon>unclassified sequences</taxon>
        <taxon>metagenomes</taxon>
        <taxon>ecological metagenomes</taxon>
    </lineage>
</organism>
<evidence type="ECO:0000256" key="1">
    <source>
        <dbReference type="SAM" id="Phobius"/>
    </source>
</evidence>
<gene>
    <name evidence="3" type="ORF">UFOPK2683_00695</name>
</gene>
<dbReference type="SMART" id="SM00240">
    <property type="entry name" value="FHA"/>
    <property type="match status" value="1"/>
</dbReference>
<keyword evidence="1" id="KW-0472">Membrane</keyword>
<dbReference type="Gene3D" id="2.60.200.20">
    <property type="match status" value="1"/>
</dbReference>
<dbReference type="EMBL" id="CAEZYK010000030">
    <property type="protein sequence ID" value="CAB4722012.1"/>
    <property type="molecule type" value="Genomic_DNA"/>
</dbReference>
<dbReference type="PROSITE" id="PS50006">
    <property type="entry name" value="FHA_DOMAIN"/>
    <property type="match status" value="1"/>
</dbReference>
<name>A0A6J6RG00_9ZZZZ</name>
<evidence type="ECO:0000259" key="2">
    <source>
        <dbReference type="PROSITE" id="PS50006"/>
    </source>
</evidence>
<evidence type="ECO:0000313" key="3">
    <source>
        <dbReference type="EMBL" id="CAB4722012.1"/>
    </source>
</evidence>
<keyword evidence="1" id="KW-0812">Transmembrane</keyword>
<feature type="domain" description="FHA" evidence="2">
    <location>
        <begin position="89"/>
        <end position="139"/>
    </location>
</feature>
<dbReference type="AlphaFoldDB" id="A0A6J6RG00"/>
<dbReference type="Pfam" id="PF00498">
    <property type="entry name" value="FHA"/>
    <property type="match status" value="1"/>
</dbReference>
<keyword evidence="1" id="KW-1133">Transmembrane helix</keyword>
<sequence>MPQLLSPLLADAVPEAVLTILKFGFLALVYLFLWQVVRVVMLELRPASVGGRSKNSPPVVKRTKNRAARIRIIEPSAHSGETFTVDQEITIGRGGACTVVIANDEYASTIHARIFPSNEDVLVEDLGSRNGTLVNGTAIQGIVALSHGDQVQFGQTVVEVIR</sequence>
<reference evidence="3" key="1">
    <citation type="submission" date="2020-05" db="EMBL/GenBank/DDBJ databases">
        <authorList>
            <person name="Chiriac C."/>
            <person name="Salcher M."/>
            <person name="Ghai R."/>
            <person name="Kavagutti S V."/>
        </authorList>
    </citation>
    <scope>NUCLEOTIDE SEQUENCE</scope>
</reference>
<dbReference type="CDD" id="cd00060">
    <property type="entry name" value="FHA"/>
    <property type="match status" value="1"/>
</dbReference>
<proteinExistence type="predicted"/>
<accession>A0A6J6RG00</accession>
<dbReference type="SUPFAM" id="SSF49879">
    <property type="entry name" value="SMAD/FHA domain"/>
    <property type="match status" value="1"/>
</dbReference>
<dbReference type="InterPro" id="IPR008984">
    <property type="entry name" value="SMAD_FHA_dom_sf"/>
</dbReference>
<protein>
    <submittedName>
        <fullName evidence="3">Unannotated protein</fullName>
    </submittedName>
</protein>